<gene>
    <name evidence="3" type="ORF">ACFSRY_15300</name>
</gene>
<comment type="caution">
    <text evidence="3">The sequence shown here is derived from an EMBL/GenBank/DDBJ whole genome shotgun (WGS) entry which is preliminary data.</text>
</comment>
<evidence type="ECO:0000313" key="4">
    <source>
        <dbReference type="Proteomes" id="UP001597544"/>
    </source>
</evidence>
<keyword evidence="4" id="KW-1185">Reference proteome</keyword>
<name>A0ABW5IQL7_9BACT</name>
<feature type="region of interest" description="Disordered" evidence="1">
    <location>
        <begin position="1"/>
        <end position="34"/>
    </location>
</feature>
<organism evidence="3 4">
    <name type="scientific">Pontibacter locisalis</name>
    <dbReference type="NCBI Taxonomy" id="1719035"/>
    <lineage>
        <taxon>Bacteria</taxon>
        <taxon>Pseudomonadati</taxon>
        <taxon>Bacteroidota</taxon>
        <taxon>Cytophagia</taxon>
        <taxon>Cytophagales</taxon>
        <taxon>Hymenobacteraceae</taxon>
        <taxon>Pontibacter</taxon>
    </lineage>
</organism>
<accession>A0ABW5IQL7</accession>
<keyword evidence="2" id="KW-1133">Transmembrane helix</keyword>
<evidence type="ECO:0008006" key="5">
    <source>
        <dbReference type="Google" id="ProtNLM"/>
    </source>
</evidence>
<proteinExistence type="predicted"/>
<evidence type="ECO:0000256" key="1">
    <source>
        <dbReference type="SAM" id="MobiDB-lite"/>
    </source>
</evidence>
<protein>
    <recommendedName>
        <fullName evidence="5">Recombination associated protein RdgC</fullName>
    </recommendedName>
</protein>
<reference evidence="4" key="1">
    <citation type="journal article" date="2019" name="Int. J. Syst. Evol. Microbiol.">
        <title>The Global Catalogue of Microorganisms (GCM) 10K type strain sequencing project: providing services to taxonomists for standard genome sequencing and annotation.</title>
        <authorList>
            <consortium name="The Broad Institute Genomics Platform"/>
            <consortium name="The Broad Institute Genome Sequencing Center for Infectious Disease"/>
            <person name="Wu L."/>
            <person name="Ma J."/>
        </authorList>
    </citation>
    <scope>NUCLEOTIDE SEQUENCE [LARGE SCALE GENOMIC DNA]</scope>
    <source>
        <strain evidence="4">KCTC 42498</strain>
    </source>
</reference>
<dbReference type="RefSeq" id="WP_377509558.1">
    <property type="nucleotide sequence ID" value="NZ_JBHULU010000021.1"/>
</dbReference>
<feature type="transmembrane region" description="Helical" evidence="2">
    <location>
        <begin position="83"/>
        <end position="101"/>
    </location>
</feature>
<evidence type="ECO:0000256" key="2">
    <source>
        <dbReference type="SAM" id="Phobius"/>
    </source>
</evidence>
<dbReference type="EMBL" id="JBHULU010000021">
    <property type="protein sequence ID" value="MFD2515238.1"/>
    <property type="molecule type" value="Genomic_DNA"/>
</dbReference>
<evidence type="ECO:0000313" key="3">
    <source>
        <dbReference type="EMBL" id="MFD2515238.1"/>
    </source>
</evidence>
<dbReference type="Proteomes" id="UP001597544">
    <property type="component" value="Unassembled WGS sequence"/>
</dbReference>
<sequence length="110" mass="12175">MENSTSQNQNNSEKNNNSGNSNKDQQKKDNESVLKVLQPHDMSRTVESAMHVFQGHHDKLPELMHDVGNIILKATKKLTTAQLILAAGALTIGAVLLARYSEDDSEYQEA</sequence>
<keyword evidence="2" id="KW-0472">Membrane</keyword>
<keyword evidence="2" id="KW-0812">Transmembrane</keyword>
<feature type="compositionally biased region" description="Low complexity" evidence="1">
    <location>
        <begin position="1"/>
        <end position="23"/>
    </location>
</feature>